<proteinExistence type="predicted"/>
<keyword evidence="3" id="KW-1133">Transmembrane helix</keyword>
<dbReference type="Proteomes" id="UP000289437">
    <property type="component" value="Unassembled WGS sequence"/>
</dbReference>
<dbReference type="PANTHER" id="PTHR30329:SF21">
    <property type="entry name" value="LIPOPROTEIN YIAD-RELATED"/>
    <property type="match status" value="1"/>
</dbReference>
<sequence length="165" mass="18008">MAVERIRIYKEKKRLGPWFLMIPLILLIAFVAYFLARHTSGVQSAAASPGKTSSYLPDLGVVYFDPSQPTLTADGQATLDRAADAMHGNPNVRLRLEGYADTPKRAPHKATLPQQRTLAVGRYLESKGIDHTRIAGGTFSQPAANNAESVDTASGDGRRVELFVR</sequence>
<reference evidence="5 6" key="1">
    <citation type="submission" date="2018-11" db="EMBL/GenBank/DDBJ databases">
        <authorList>
            <person name="Mardanov A.V."/>
            <person name="Ravin N.V."/>
            <person name="Dedysh S.N."/>
        </authorList>
    </citation>
    <scope>NUCLEOTIDE SEQUENCE [LARGE SCALE GENOMIC DNA]</scope>
    <source>
        <strain evidence="5 6">AF10</strain>
    </source>
</reference>
<evidence type="ECO:0000256" key="3">
    <source>
        <dbReference type="SAM" id="Phobius"/>
    </source>
</evidence>
<dbReference type="PANTHER" id="PTHR30329">
    <property type="entry name" value="STATOR ELEMENT OF FLAGELLAR MOTOR COMPLEX"/>
    <property type="match status" value="1"/>
</dbReference>
<dbReference type="OrthoDB" id="1490539at2"/>
<evidence type="ECO:0000313" key="5">
    <source>
        <dbReference type="EMBL" id="RXH57674.1"/>
    </source>
</evidence>
<dbReference type="AlphaFoldDB" id="A0A4V1L614"/>
<evidence type="ECO:0000256" key="1">
    <source>
        <dbReference type="PROSITE-ProRule" id="PRU00473"/>
    </source>
</evidence>
<dbReference type="InterPro" id="IPR036737">
    <property type="entry name" value="OmpA-like_sf"/>
</dbReference>
<dbReference type="Pfam" id="PF00691">
    <property type="entry name" value="OmpA"/>
    <property type="match status" value="1"/>
</dbReference>
<feature type="domain" description="OmpA-like" evidence="4">
    <location>
        <begin position="51"/>
        <end position="165"/>
    </location>
</feature>
<comment type="caution">
    <text evidence="5">The sequence shown here is derived from an EMBL/GenBank/DDBJ whole genome shotgun (WGS) entry which is preliminary data.</text>
</comment>
<feature type="transmembrane region" description="Helical" evidence="3">
    <location>
        <begin position="15"/>
        <end position="36"/>
    </location>
</feature>
<evidence type="ECO:0000256" key="2">
    <source>
        <dbReference type="SAM" id="MobiDB-lite"/>
    </source>
</evidence>
<organism evidence="5 6">
    <name type="scientific">Granulicella sibirica</name>
    <dbReference type="NCBI Taxonomy" id="2479048"/>
    <lineage>
        <taxon>Bacteria</taxon>
        <taxon>Pseudomonadati</taxon>
        <taxon>Acidobacteriota</taxon>
        <taxon>Terriglobia</taxon>
        <taxon>Terriglobales</taxon>
        <taxon>Acidobacteriaceae</taxon>
        <taxon>Granulicella</taxon>
    </lineage>
</organism>
<dbReference type="InterPro" id="IPR050330">
    <property type="entry name" value="Bact_OuterMem_StrucFunc"/>
</dbReference>
<dbReference type="CDD" id="cd07185">
    <property type="entry name" value="OmpA_C-like"/>
    <property type="match status" value="1"/>
</dbReference>
<gene>
    <name evidence="5" type="ORF">GRAN_0984</name>
</gene>
<dbReference type="GO" id="GO:0016020">
    <property type="term" value="C:membrane"/>
    <property type="evidence" value="ECO:0007669"/>
    <property type="project" value="UniProtKB-UniRule"/>
</dbReference>
<keyword evidence="1 3" id="KW-0472">Membrane</keyword>
<dbReference type="SUPFAM" id="SSF103088">
    <property type="entry name" value="OmpA-like"/>
    <property type="match status" value="1"/>
</dbReference>
<name>A0A4V1L614_9BACT</name>
<feature type="compositionally biased region" description="Polar residues" evidence="2">
    <location>
        <begin position="138"/>
        <end position="152"/>
    </location>
</feature>
<protein>
    <recommendedName>
        <fullName evidence="4">OmpA-like domain-containing protein</fullName>
    </recommendedName>
</protein>
<dbReference type="PROSITE" id="PS51123">
    <property type="entry name" value="OMPA_2"/>
    <property type="match status" value="1"/>
</dbReference>
<accession>A0A4V1L614</accession>
<dbReference type="EMBL" id="RDSM01000001">
    <property type="protein sequence ID" value="RXH57674.1"/>
    <property type="molecule type" value="Genomic_DNA"/>
</dbReference>
<dbReference type="RefSeq" id="WP_128911809.1">
    <property type="nucleotide sequence ID" value="NZ_RDSM01000001.1"/>
</dbReference>
<keyword evidence="3" id="KW-0812">Transmembrane</keyword>
<dbReference type="Gene3D" id="3.30.1330.60">
    <property type="entry name" value="OmpA-like domain"/>
    <property type="match status" value="1"/>
</dbReference>
<dbReference type="InterPro" id="IPR006665">
    <property type="entry name" value="OmpA-like"/>
</dbReference>
<feature type="region of interest" description="Disordered" evidence="2">
    <location>
        <begin position="136"/>
        <end position="156"/>
    </location>
</feature>
<evidence type="ECO:0000313" key="6">
    <source>
        <dbReference type="Proteomes" id="UP000289437"/>
    </source>
</evidence>
<evidence type="ECO:0000259" key="4">
    <source>
        <dbReference type="PROSITE" id="PS51123"/>
    </source>
</evidence>
<reference evidence="6" key="2">
    <citation type="submission" date="2019-02" db="EMBL/GenBank/DDBJ databases">
        <title>Granulicella sibirica sp. nov., a psychrotolerant acidobacterium isolated from an organic soil layer in forested tundra, West Siberia.</title>
        <authorList>
            <person name="Oshkin I.Y."/>
            <person name="Kulichevskaya I.S."/>
            <person name="Rijpstra W.I.C."/>
            <person name="Sinninghe Damste J.S."/>
            <person name="Rakitin A.L."/>
            <person name="Ravin N.V."/>
            <person name="Dedysh S.N."/>
        </authorList>
    </citation>
    <scope>NUCLEOTIDE SEQUENCE [LARGE SCALE GENOMIC DNA]</scope>
    <source>
        <strain evidence="6">AF10</strain>
    </source>
</reference>
<keyword evidence="6" id="KW-1185">Reference proteome</keyword>